<protein>
    <submittedName>
        <fullName evidence="2">Conserved lipoprotein</fullName>
    </submittedName>
</protein>
<dbReference type="GeneID" id="79917796"/>
<accession>A0A0A1E9T1</accession>
<dbReference type="Proteomes" id="UP001152658">
    <property type="component" value="Unassembled WGS sequence"/>
</dbReference>
<gene>
    <name evidence="3" type="ORF">VAE063_950222</name>
</gene>
<reference evidence="2" key="1">
    <citation type="journal article" date="2014" name="PLoS ONE">
        <title>Characterization of the secretomes of two vibrios pathogenic to mollusks.</title>
        <authorList>
            <person name="Madec S."/>
            <person name="Pichereau V."/>
            <person name="Jacq A."/>
            <person name="Paillard M."/>
            <person name="Boisset C."/>
            <person name="Guerard F."/>
            <person name="Paillard C."/>
            <person name="Nicolas J.L."/>
        </authorList>
    </citation>
    <scope>NUCLEOTIDE SEQUENCE</scope>
    <source>
        <strain evidence="2">02-041</strain>
    </source>
</reference>
<feature type="signal peptide" evidence="1">
    <location>
        <begin position="1"/>
        <end position="18"/>
    </location>
</feature>
<evidence type="ECO:0000313" key="2">
    <source>
        <dbReference type="EMBL" id="AIY26262.1"/>
    </source>
</evidence>
<keyword evidence="1" id="KW-0732">Signal</keyword>
<dbReference type="Pfam" id="PF07233">
    <property type="entry name" value="DUF1425"/>
    <property type="match status" value="1"/>
</dbReference>
<evidence type="ECO:0000313" key="4">
    <source>
        <dbReference type="Proteomes" id="UP001152658"/>
    </source>
</evidence>
<dbReference type="PROSITE" id="PS51257">
    <property type="entry name" value="PROKAR_LIPOPROTEIN"/>
    <property type="match status" value="1"/>
</dbReference>
<reference evidence="3" key="2">
    <citation type="submission" date="2022-06" db="EMBL/GenBank/DDBJ databases">
        <authorList>
            <person name="Goudenege D."/>
            <person name="Le Roux F."/>
        </authorList>
    </citation>
    <scope>NUCLEOTIDE SEQUENCE</scope>
    <source>
        <strain evidence="3">12-063</strain>
    </source>
</reference>
<feature type="chain" id="PRO_5044540607" evidence="1">
    <location>
        <begin position="19"/>
        <end position="129"/>
    </location>
</feature>
<dbReference type="EMBL" id="KM588619">
    <property type="protein sequence ID" value="AIY26262.1"/>
    <property type="molecule type" value="Genomic_DNA"/>
</dbReference>
<keyword evidence="4" id="KW-1185">Reference proteome</keyword>
<dbReference type="Gene3D" id="2.60.40.3230">
    <property type="match status" value="1"/>
</dbReference>
<dbReference type="RefSeq" id="WP_053310103.1">
    <property type="nucleotide sequence ID" value="NZ_CALYLA010000019.1"/>
</dbReference>
<dbReference type="InterPro" id="IPR010824">
    <property type="entry name" value="DUF1425"/>
</dbReference>
<proteinExistence type="predicted"/>
<name>A0A0A1E9T1_9VIBR</name>
<dbReference type="AlphaFoldDB" id="A0A0A1E9T1"/>
<organism evidence="2">
    <name type="scientific">Vibrio aestuarianus</name>
    <dbReference type="NCBI Taxonomy" id="28171"/>
    <lineage>
        <taxon>Bacteria</taxon>
        <taxon>Pseudomonadati</taxon>
        <taxon>Pseudomonadota</taxon>
        <taxon>Gammaproteobacteria</taxon>
        <taxon>Vibrionales</taxon>
        <taxon>Vibrionaceae</taxon>
        <taxon>Vibrio</taxon>
    </lineage>
</organism>
<dbReference type="CDD" id="cd09030">
    <property type="entry name" value="DUF1425"/>
    <property type="match status" value="1"/>
</dbReference>
<keyword evidence="2" id="KW-0449">Lipoprotein</keyword>
<sequence length="129" mass="14356">MKKWILGLLTAIALVGCAANTAGLRVDGASQKVLFGDNVLGQRLVVEDIATKQVDGHTRGIVRLVSQYKGDQNIEYRFYWYDDDGLEVNNKLSPWKQTIISGMDTVSLSEVSVNPNGKQFRVQIRESNN</sequence>
<dbReference type="InterPro" id="IPR038483">
    <property type="entry name" value="YcfL-like_sf"/>
</dbReference>
<evidence type="ECO:0000256" key="1">
    <source>
        <dbReference type="SAM" id="SignalP"/>
    </source>
</evidence>
<dbReference type="EMBL" id="CALYLK010000136">
    <property type="protein sequence ID" value="CAH8234219.1"/>
    <property type="molecule type" value="Genomic_DNA"/>
</dbReference>
<evidence type="ECO:0000313" key="3">
    <source>
        <dbReference type="EMBL" id="CAH8234219.1"/>
    </source>
</evidence>